<dbReference type="Gene3D" id="3.90.180.10">
    <property type="entry name" value="Medium-chain alcohol dehydrogenases, catalytic domain"/>
    <property type="match status" value="1"/>
</dbReference>
<dbReference type="InterPro" id="IPR013154">
    <property type="entry name" value="ADH-like_N"/>
</dbReference>
<keyword evidence="9" id="KW-1185">Reference proteome</keyword>
<evidence type="ECO:0000313" key="9">
    <source>
        <dbReference type="Proteomes" id="UP000283993"/>
    </source>
</evidence>
<dbReference type="EC" id="1.1.1.1" evidence="3"/>
<keyword evidence="4" id="KW-0479">Metal-binding</keyword>
<evidence type="ECO:0000256" key="6">
    <source>
        <dbReference type="ARBA" id="ARBA00023002"/>
    </source>
</evidence>
<protein>
    <recommendedName>
        <fullName evidence="3">alcohol dehydrogenase</fullName>
        <ecNumber evidence="3">1.1.1.1</ecNumber>
    </recommendedName>
</protein>
<dbReference type="SUPFAM" id="SSF51735">
    <property type="entry name" value="NAD(P)-binding Rossmann-fold domains"/>
    <property type="match status" value="1"/>
</dbReference>
<feature type="domain" description="Enoyl reductase (ER)" evidence="7">
    <location>
        <begin position="19"/>
        <end position="350"/>
    </location>
</feature>
<evidence type="ECO:0000256" key="2">
    <source>
        <dbReference type="ARBA" id="ARBA00008072"/>
    </source>
</evidence>
<proteinExistence type="inferred from homology"/>
<dbReference type="PANTHER" id="PTHR42940">
    <property type="entry name" value="ALCOHOL DEHYDROGENASE 1-RELATED"/>
    <property type="match status" value="1"/>
</dbReference>
<dbReference type="SMART" id="SM00829">
    <property type="entry name" value="PKS_ER"/>
    <property type="match status" value="1"/>
</dbReference>
<dbReference type="Pfam" id="PF08240">
    <property type="entry name" value="ADH_N"/>
    <property type="match status" value="1"/>
</dbReference>
<dbReference type="GO" id="GO:0004022">
    <property type="term" value="F:alcohol dehydrogenase (NAD+) activity"/>
    <property type="evidence" value="ECO:0007669"/>
    <property type="project" value="UniProtKB-EC"/>
</dbReference>
<organism evidence="8 9">
    <name type="scientific">Salinisphaera orenii MK-B5</name>
    <dbReference type="NCBI Taxonomy" id="856730"/>
    <lineage>
        <taxon>Bacteria</taxon>
        <taxon>Pseudomonadati</taxon>
        <taxon>Pseudomonadota</taxon>
        <taxon>Gammaproteobacteria</taxon>
        <taxon>Salinisphaerales</taxon>
        <taxon>Salinisphaeraceae</taxon>
        <taxon>Salinisphaera</taxon>
    </lineage>
</organism>
<dbReference type="AlphaFoldDB" id="A0A423PFZ1"/>
<dbReference type="RefSeq" id="WP_123632138.1">
    <property type="nucleotide sequence ID" value="NZ_AYKH01000042.1"/>
</dbReference>
<gene>
    <name evidence="8" type="ORF">SAOR_15045</name>
</gene>
<evidence type="ECO:0000256" key="4">
    <source>
        <dbReference type="ARBA" id="ARBA00022723"/>
    </source>
</evidence>
<keyword evidence="5" id="KW-0862">Zinc</keyword>
<sequence>MSAATLPETMAAVRMARFGGPEVLESVRVPLPSLGAQDVLIRVAYCGVCRHDLLTRAGAFPRIDLPVILGHQVSGHVVAVGDAVAGVAEGARVMSMIYTGCGGCAACDAGNQALCLDERPRFLGEDVDGGYAEYVRVRADTLVPVPDGVSLKAAAVVICTVGTAYHALVTRARLQRGETVVLTGASGGVGIHAMRLARQLGVRVIAVTSSARRRADLEAAGANDVVVAPALDFAREVKRLTGGRGADAVIEIVGAATLSASIHAVRNGGRVVMLGNVEGLPAEIRPAHFILKEISLVGTKSCTTAELADALAMISAGELAVDVGEALPLSAAAELHRRMEANTASGRLVLEVAGEPGDRL</sequence>
<comment type="cofactor">
    <cofactor evidence="1">
        <name>Zn(2+)</name>
        <dbReference type="ChEBI" id="CHEBI:29105"/>
    </cofactor>
</comment>
<evidence type="ECO:0000256" key="5">
    <source>
        <dbReference type="ARBA" id="ARBA00022833"/>
    </source>
</evidence>
<comment type="similarity">
    <text evidence="2">Belongs to the zinc-containing alcohol dehydrogenase family.</text>
</comment>
<evidence type="ECO:0000256" key="1">
    <source>
        <dbReference type="ARBA" id="ARBA00001947"/>
    </source>
</evidence>
<dbReference type="EMBL" id="AYKH01000042">
    <property type="protein sequence ID" value="ROO24508.1"/>
    <property type="molecule type" value="Genomic_DNA"/>
</dbReference>
<dbReference type="InterPro" id="IPR036291">
    <property type="entry name" value="NAD(P)-bd_dom_sf"/>
</dbReference>
<dbReference type="Proteomes" id="UP000283993">
    <property type="component" value="Unassembled WGS sequence"/>
</dbReference>
<dbReference type="InterPro" id="IPR013149">
    <property type="entry name" value="ADH-like_C"/>
</dbReference>
<evidence type="ECO:0000313" key="8">
    <source>
        <dbReference type="EMBL" id="ROO24508.1"/>
    </source>
</evidence>
<reference evidence="8 9" key="1">
    <citation type="submission" date="2013-10" db="EMBL/GenBank/DDBJ databases">
        <title>Salinisphaera orenii MK-B5 Genome Sequencing.</title>
        <authorList>
            <person name="Lai Q."/>
            <person name="Li C."/>
            <person name="Shao Z."/>
        </authorList>
    </citation>
    <scope>NUCLEOTIDE SEQUENCE [LARGE SCALE GENOMIC DNA]</scope>
    <source>
        <strain evidence="8 9">MK-B5</strain>
    </source>
</reference>
<keyword evidence="6" id="KW-0560">Oxidoreductase</keyword>
<name>A0A423PFZ1_9GAMM</name>
<dbReference type="SUPFAM" id="SSF50129">
    <property type="entry name" value="GroES-like"/>
    <property type="match status" value="1"/>
</dbReference>
<dbReference type="Pfam" id="PF00107">
    <property type="entry name" value="ADH_zinc_N"/>
    <property type="match status" value="1"/>
</dbReference>
<comment type="caution">
    <text evidence="8">The sequence shown here is derived from an EMBL/GenBank/DDBJ whole genome shotgun (WGS) entry which is preliminary data.</text>
</comment>
<dbReference type="InterPro" id="IPR020843">
    <property type="entry name" value="ER"/>
</dbReference>
<accession>A0A423PFZ1</accession>
<evidence type="ECO:0000259" key="7">
    <source>
        <dbReference type="SMART" id="SM00829"/>
    </source>
</evidence>
<dbReference type="GO" id="GO:0005737">
    <property type="term" value="C:cytoplasm"/>
    <property type="evidence" value="ECO:0007669"/>
    <property type="project" value="TreeGrafter"/>
</dbReference>
<dbReference type="InterPro" id="IPR011032">
    <property type="entry name" value="GroES-like_sf"/>
</dbReference>
<evidence type="ECO:0000256" key="3">
    <source>
        <dbReference type="ARBA" id="ARBA00013190"/>
    </source>
</evidence>
<dbReference type="PANTHER" id="PTHR42940:SF8">
    <property type="entry name" value="VACUOLAR PROTEIN SORTING-ASSOCIATED PROTEIN 11"/>
    <property type="match status" value="1"/>
</dbReference>
<dbReference type="GO" id="GO:0046872">
    <property type="term" value="F:metal ion binding"/>
    <property type="evidence" value="ECO:0007669"/>
    <property type="project" value="UniProtKB-KW"/>
</dbReference>